<evidence type="ECO:0000313" key="2">
    <source>
        <dbReference type="Proteomes" id="UP001732700"/>
    </source>
</evidence>
<accession>A0ACD5T813</accession>
<sequence length="428" mass="46309">MDSVVMVKSEIESYVAGPSAMGRGGGGDVDAGQVVVRRRRREPAASLGPVGGGVGKATLAGVAVKRSSRFRGVSRHRWTGRYEAHLWDKNSWNPTQRKKGKQVYLGAYDEEEAAARAYDLAALKYWGPTTYTNFPVMDYEKELKIMETLTKEEYLASLRRKSSGFSRGVSKYRGVARHHQNGRWEARIGRVFGNKYLYLGTYGTQEEAARAYDIAAIEYKGVNAVTNFDLRSYITWLKPPVAGLAVSPDHHHHLLAMQPPHPVVEHERYVPLEESSQLMLPPPPPPQGNPFGHLDRSLSCGGSGISSGEAVISPGGLRRRGSTSSSPTALGLLLKSSMFRRLVESNDPDSPQGTGRGVDGAGAQALLPEDGYEYRDFFQGVSTDVCGLFSSPSAGARAGAGFQGGVAACYGDRMTAASWDGFGNMASL</sequence>
<keyword evidence="2" id="KW-1185">Reference proteome</keyword>
<protein>
    <submittedName>
        <fullName evidence="1">Uncharacterized protein</fullName>
    </submittedName>
</protein>
<reference evidence="1" key="1">
    <citation type="submission" date="2021-05" db="EMBL/GenBank/DDBJ databases">
        <authorList>
            <person name="Scholz U."/>
            <person name="Mascher M."/>
            <person name="Fiebig A."/>
        </authorList>
    </citation>
    <scope>NUCLEOTIDE SEQUENCE [LARGE SCALE GENOMIC DNA]</scope>
</reference>
<dbReference type="Proteomes" id="UP001732700">
    <property type="component" value="Chromosome 1A"/>
</dbReference>
<reference evidence="1" key="2">
    <citation type="submission" date="2025-09" db="UniProtKB">
        <authorList>
            <consortium name="EnsemblPlants"/>
        </authorList>
    </citation>
    <scope>IDENTIFICATION</scope>
</reference>
<proteinExistence type="predicted"/>
<name>A0ACD5T813_AVESA</name>
<dbReference type="EnsemblPlants" id="AVESA.00010b.r2.1AG0007860.1">
    <property type="protein sequence ID" value="AVESA.00010b.r2.1AG0007860.1.CDS"/>
    <property type="gene ID" value="AVESA.00010b.r2.1AG0007860"/>
</dbReference>
<organism evidence="1 2">
    <name type="scientific">Avena sativa</name>
    <name type="common">Oat</name>
    <dbReference type="NCBI Taxonomy" id="4498"/>
    <lineage>
        <taxon>Eukaryota</taxon>
        <taxon>Viridiplantae</taxon>
        <taxon>Streptophyta</taxon>
        <taxon>Embryophyta</taxon>
        <taxon>Tracheophyta</taxon>
        <taxon>Spermatophyta</taxon>
        <taxon>Magnoliopsida</taxon>
        <taxon>Liliopsida</taxon>
        <taxon>Poales</taxon>
        <taxon>Poaceae</taxon>
        <taxon>BOP clade</taxon>
        <taxon>Pooideae</taxon>
        <taxon>Poodae</taxon>
        <taxon>Poeae</taxon>
        <taxon>Poeae Chloroplast Group 1 (Aveneae type)</taxon>
        <taxon>Aveninae</taxon>
        <taxon>Avena</taxon>
    </lineage>
</organism>
<evidence type="ECO:0000313" key="1">
    <source>
        <dbReference type="EnsemblPlants" id="AVESA.00010b.r2.1AG0007860.1.CDS"/>
    </source>
</evidence>